<dbReference type="Proteomes" id="UP000760860">
    <property type="component" value="Unassembled WGS sequence"/>
</dbReference>
<dbReference type="AlphaFoldDB" id="A0A8T1GPY1"/>
<comment type="caution">
    <text evidence="1">The sequence shown here is derived from an EMBL/GenBank/DDBJ whole genome shotgun (WGS) entry which is preliminary data.</text>
</comment>
<name>A0A8T1GPY1_9STRA</name>
<reference evidence="1" key="1">
    <citation type="submission" date="2018-05" db="EMBL/GenBank/DDBJ databases">
        <title>Effector identification in a new, highly contiguous assembly of the strawberry crown rot pathogen Phytophthora cactorum.</title>
        <authorList>
            <person name="Armitage A.D."/>
            <person name="Nellist C.F."/>
            <person name="Bates H."/>
            <person name="Vickerstaff R.J."/>
            <person name="Harrison R.J."/>
        </authorList>
    </citation>
    <scope>NUCLEOTIDE SEQUENCE</scope>
    <source>
        <strain evidence="1">P421</strain>
    </source>
</reference>
<evidence type="ECO:0000313" key="1">
    <source>
        <dbReference type="EMBL" id="KAG3187894.1"/>
    </source>
</evidence>
<accession>A0A8T1GPY1</accession>
<sequence>MGFIAPGITAAGVSSHPVTLRHALLALENVFDDLFELVDVVHSGMIETLCHVIITTRRQELLHVLLRVASTLLELQASVLSIAVQSI</sequence>
<evidence type="ECO:0000313" key="2">
    <source>
        <dbReference type="Proteomes" id="UP000760860"/>
    </source>
</evidence>
<gene>
    <name evidence="1" type="ORF">PC129_g25224</name>
</gene>
<organism evidence="1 2">
    <name type="scientific">Phytophthora cactorum</name>
    <dbReference type="NCBI Taxonomy" id="29920"/>
    <lineage>
        <taxon>Eukaryota</taxon>
        <taxon>Sar</taxon>
        <taxon>Stramenopiles</taxon>
        <taxon>Oomycota</taxon>
        <taxon>Peronosporomycetes</taxon>
        <taxon>Peronosporales</taxon>
        <taxon>Peronosporaceae</taxon>
        <taxon>Phytophthora</taxon>
    </lineage>
</organism>
<dbReference type="EMBL" id="RCMV01005328">
    <property type="protein sequence ID" value="KAG3187894.1"/>
    <property type="molecule type" value="Genomic_DNA"/>
</dbReference>
<proteinExistence type="predicted"/>
<dbReference type="VEuPathDB" id="FungiDB:PC110_g22848"/>
<protein>
    <submittedName>
        <fullName evidence="1">Uncharacterized protein</fullName>
    </submittedName>
</protein>